<protein>
    <recommendedName>
        <fullName evidence="6">Oxidoreductase FAD/NAD(P)-binding domain-containing protein</fullName>
    </recommendedName>
</protein>
<reference evidence="7" key="1">
    <citation type="submission" date="2021-02" db="EMBL/GenBank/DDBJ databases">
        <authorList>
            <person name="Nowell W R."/>
        </authorList>
    </citation>
    <scope>NUCLEOTIDE SEQUENCE</scope>
</reference>
<dbReference type="PRINTS" id="PR00406">
    <property type="entry name" value="CYTB5RDTASE"/>
</dbReference>
<evidence type="ECO:0000256" key="4">
    <source>
        <dbReference type="ARBA" id="ARBA00023002"/>
    </source>
</evidence>
<evidence type="ECO:0000256" key="1">
    <source>
        <dbReference type="ARBA" id="ARBA00001974"/>
    </source>
</evidence>
<dbReference type="OrthoDB" id="432685at2759"/>
<dbReference type="GO" id="GO:0071949">
    <property type="term" value="F:FAD binding"/>
    <property type="evidence" value="ECO:0007669"/>
    <property type="project" value="TreeGrafter"/>
</dbReference>
<evidence type="ECO:0000256" key="5">
    <source>
        <dbReference type="PIRSR" id="PIRSR601834-1"/>
    </source>
</evidence>
<keyword evidence="4" id="KW-0560">Oxidoreductase</keyword>
<sequence>MAHSMPTKVISIHSNVGMTLTVIGQTLDIRVPRLDLIAAGSGITPTYQILNEILKEQTSIVPSNGHVGIKIWLLFANQTERDILLRDEVEQLAASNADRFA</sequence>
<feature type="binding site" evidence="5">
    <location>
        <position position="44"/>
    </location>
    <ligand>
        <name>FAD</name>
        <dbReference type="ChEBI" id="CHEBI:57692"/>
    </ligand>
</feature>
<comment type="cofactor">
    <cofactor evidence="1 5">
        <name>FAD</name>
        <dbReference type="ChEBI" id="CHEBI:57692"/>
    </cofactor>
</comment>
<comment type="caution">
    <text evidence="7">The sequence shown here is derived from an EMBL/GenBank/DDBJ whole genome shotgun (WGS) entry which is preliminary data.</text>
</comment>
<dbReference type="PANTHER" id="PTHR19370:SF185">
    <property type="entry name" value="NADH-CYTOCHROME B5 REDUCTASE"/>
    <property type="match status" value="1"/>
</dbReference>
<dbReference type="InterPro" id="IPR001433">
    <property type="entry name" value="OxRdtase_FAD/NAD-bd"/>
</dbReference>
<evidence type="ECO:0000256" key="2">
    <source>
        <dbReference type="ARBA" id="ARBA00022630"/>
    </source>
</evidence>
<dbReference type="AlphaFoldDB" id="A0A814N0M8"/>
<proteinExistence type="predicted"/>
<evidence type="ECO:0000259" key="6">
    <source>
        <dbReference type="Pfam" id="PF00175"/>
    </source>
</evidence>
<dbReference type="InterPro" id="IPR001834">
    <property type="entry name" value="CBR-like"/>
</dbReference>
<evidence type="ECO:0000313" key="7">
    <source>
        <dbReference type="EMBL" id="CAF1085598.1"/>
    </source>
</evidence>
<evidence type="ECO:0000256" key="3">
    <source>
        <dbReference type="ARBA" id="ARBA00022827"/>
    </source>
</evidence>
<dbReference type="Gene3D" id="3.40.50.80">
    <property type="entry name" value="Nucleotide-binding domain of ferredoxin-NADP reductase (FNR) module"/>
    <property type="match status" value="1"/>
</dbReference>
<organism evidence="7 8">
    <name type="scientific">Adineta ricciae</name>
    <name type="common">Rotifer</name>
    <dbReference type="NCBI Taxonomy" id="249248"/>
    <lineage>
        <taxon>Eukaryota</taxon>
        <taxon>Metazoa</taxon>
        <taxon>Spiralia</taxon>
        <taxon>Gnathifera</taxon>
        <taxon>Rotifera</taxon>
        <taxon>Eurotatoria</taxon>
        <taxon>Bdelloidea</taxon>
        <taxon>Adinetida</taxon>
        <taxon>Adinetidae</taxon>
        <taxon>Adineta</taxon>
    </lineage>
</organism>
<name>A0A814N0M8_ADIRI</name>
<dbReference type="Proteomes" id="UP000663852">
    <property type="component" value="Unassembled WGS sequence"/>
</dbReference>
<dbReference type="EMBL" id="CAJNOJ010000091">
    <property type="protein sequence ID" value="CAF1085598.1"/>
    <property type="molecule type" value="Genomic_DNA"/>
</dbReference>
<dbReference type="Pfam" id="PF00175">
    <property type="entry name" value="NAD_binding_1"/>
    <property type="match status" value="1"/>
</dbReference>
<dbReference type="PANTHER" id="PTHR19370">
    <property type="entry name" value="NADH-CYTOCHROME B5 REDUCTASE"/>
    <property type="match status" value="1"/>
</dbReference>
<dbReference type="InterPro" id="IPR039261">
    <property type="entry name" value="FNR_nucleotide-bd"/>
</dbReference>
<gene>
    <name evidence="7" type="ORF">EDS130_LOCUS19206</name>
</gene>
<dbReference type="SUPFAM" id="SSF52343">
    <property type="entry name" value="Ferredoxin reductase-like, C-terminal NADP-linked domain"/>
    <property type="match status" value="1"/>
</dbReference>
<feature type="domain" description="Oxidoreductase FAD/NAD(P)-binding" evidence="6">
    <location>
        <begin position="36"/>
        <end position="100"/>
    </location>
</feature>
<dbReference type="GO" id="GO:0016491">
    <property type="term" value="F:oxidoreductase activity"/>
    <property type="evidence" value="ECO:0007669"/>
    <property type="project" value="UniProtKB-KW"/>
</dbReference>
<accession>A0A814N0M8</accession>
<keyword evidence="2 5" id="KW-0285">Flavoprotein</keyword>
<keyword evidence="3 5" id="KW-0274">FAD</keyword>
<evidence type="ECO:0000313" key="8">
    <source>
        <dbReference type="Proteomes" id="UP000663852"/>
    </source>
</evidence>